<gene>
    <name evidence="1" type="ORF">PR003_g4112</name>
</gene>
<protein>
    <submittedName>
        <fullName evidence="1">Uncharacterized protein</fullName>
    </submittedName>
</protein>
<comment type="caution">
    <text evidence="1">The sequence shown here is derived from an EMBL/GenBank/DDBJ whole genome shotgun (WGS) entry which is preliminary data.</text>
</comment>
<dbReference type="Proteomes" id="UP000434957">
    <property type="component" value="Unassembled WGS sequence"/>
</dbReference>
<dbReference type="PANTHER" id="PTHR34415:SF1">
    <property type="entry name" value="INTEGRASE CATALYTIC DOMAIN-CONTAINING PROTEIN"/>
    <property type="match status" value="1"/>
</dbReference>
<name>A0A6A4FVW4_9STRA</name>
<keyword evidence="2" id="KW-1185">Reference proteome</keyword>
<evidence type="ECO:0000313" key="1">
    <source>
        <dbReference type="EMBL" id="KAE9352963.1"/>
    </source>
</evidence>
<dbReference type="EMBL" id="QXFT01000152">
    <property type="protein sequence ID" value="KAE9352963.1"/>
    <property type="molecule type" value="Genomic_DNA"/>
</dbReference>
<organism evidence="1 2">
    <name type="scientific">Phytophthora rubi</name>
    <dbReference type="NCBI Taxonomy" id="129364"/>
    <lineage>
        <taxon>Eukaryota</taxon>
        <taxon>Sar</taxon>
        <taxon>Stramenopiles</taxon>
        <taxon>Oomycota</taxon>
        <taxon>Peronosporomycetes</taxon>
        <taxon>Peronosporales</taxon>
        <taxon>Peronosporaceae</taxon>
        <taxon>Phytophthora</taxon>
    </lineage>
</organism>
<accession>A0A6A4FVW4</accession>
<evidence type="ECO:0000313" key="2">
    <source>
        <dbReference type="Proteomes" id="UP000434957"/>
    </source>
</evidence>
<dbReference type="PANTHER" id="PTHR34415">
    <property type="entry name" value="INTEGRASE CATALYTIC DOMAIN-CONTAINING PROTEIN"/>
    <property type="match status" value="1"/>
</dbReference>
<reference evidence="1 2" key="1">
    <citation type="submission" date="2018-08" db="EMBL/GenBank/DDBJ databases">
        <title>Genomic investigation of the strawberry pathogen Phytophthora fragariae indicates pathogenicity is determined by transcriptional variation in three key races.</title>
        <authorList>
            <person name="Adams T.M."/>
            <person name="Armitage A.D."/>
            <person name="Sobczyk M.K."/>
            <person name="Bates H.J."/>
            <person name="Dunwell J.M."/>
            <person name="Nellist C.F."/>
            <person name="Harrison R.J."/>
        </authorList>
    </citation>
    <scope>NUCLEOTIDE SEQUENCE [LARGE SCALE GENOMIC DNA]</scope>
    <source>
        <strain evidence="1 2">SCRP333</strain>
    </source>
</reference>
<sequence>MMRRERATSIYTMLAVLMQTDTIKRRCGSGNREKFHDYLPFVGQVCRPSFASCLGVAPLTIQRYKTRARDGNIAPKAHGNMMNKHAAQVDVVWLVKWFLEFAGEAGEVVPVRVRQQKTKDVKVTKYYSRENYTMLPANFTRDVIYDEMHTYVDQIRLRCRKQYKADKTAAASSNAGGDTAVIVMDFSQNRTVPSVLSTSSQWYFCSLINVSVFWIYYENDGMQANYIYDETVGGKETDQFNSMLHSDDHSTIGEEEVGCLRGQLFWPEQKQPRD</sequence>
<dbReference type="AlphaFoldDB" id="A0A6A4FVW4"/>
<proteinExistence type="predicted"/>